<dbReference type="InterPro" id="IPR024344">
    <property type="entry name" value="MDMPI_metal-binding"/>
</dbReference>
<evidence type="ECO:0000313" key="2">
    <source>
        <dbReference type="EMBL" id="MBB6033484.1"/>
    </source>
</evidence>
<dbReference type="AlphaFoldDB" id="A0A841FCG6"/>
<dbReference type="InterPro" id="IPR034660">
    <property type="entry name" value="DinB/YfiT-like"/>
</dbReference>
<organism evidence="2 3">
    <name type="scientific">Phytomonospora endophytica</name>
    <dbReference type="NCBI Taxonomy" id="714109"/>
    <lineage>
        <taxon>Bacteria</taxon>
        <taxon>Bacillati</taxon>
        <taxon>Actinomycetota</taxon>
        <taxon>Actinomycetes</taxon>
        <taxon>Micromonosporales</taxon>
        <taxon>Micromonosporaceae</taxon>
        <taxon>Phytomonospora</taxon>
    </lineage>
</organism>
<accession>A0A841FCG6</accession>
<name>A0A841FCG6_9ACTN</name>
<evidence type="ECO:0000313" key="3">
    <source>
        <dbReference type="Proteomes" id="UP000548476"/>
    </source>
</evidence>
<dbReference type="SUPFAM" id="SSF109854">
    <property type="entry name" value="DinB/YfiT-like putative metalloenzymes"/>
    <property type="match status" value="1"/>
</dbReference>
<dbReference type="Pfam" id="PF11716">
    <property type="entry name" value="MDMPI_N"/>
    <property type="match status" value="1"/>
</dbReference>
<reference evidence="2 3" key="1">
    <citation type="submission" date="2020-08" db="EMBL/GenBank/DDBJ databases">
        <title>Genomic Encyclopedia of Type Strains, Phase IV (KMG-IV): sequencing the most valuable type-strain genomes for metagenomic binning, comparative biology and taxonomic classification.</title>
        <authorList>
            <person name="Goeker M."/>
        </authorList>
    </citation>
    <scope>NUCLEOTIDE SEQUENCE [LARGE SCALE GENOMIC DNA]</scope>
    <source>
        <strain evidence="2 3">YIM 65646</strain>
    </source>
</reference>
<proteinExistence type="predicted"/>
<dbReference type="EMBL" id="JACHGT010000003">
    <property type="protein sequence ID" value="MBB6033484.1"/>
    <property type="molecule type" value="Genomic_DNA"/>
</dbReference>
<evidence type="ECO:0000259" key="1">
    <source>
        <dbReference type="Pfam" id="PF11716"/>
    </source>
</evidence>
<sequence length="213" mass="22554">MLNATRTAYLTAAESAAALLADPAVTTTWEQPSALAEFKVGGLAGHLAYQVLSVPSTLAIAPDGGELIPLLEHYARGTWLDAEIDDEVMVGIRETGYRIAAEGPEALARTVADTVAALHGTLADEAADRVVALGRAPWSLTFDDFLTTRTMELAVHSDDLAVSIGVDTPKLPAEVTEPVLDLLARLSVKRHGPVALMRAFSRAERAPRSVAAF</sequence>
<gene>
    <name evidence="2" type="ORF">HNR73_001334</name>
</gene>
<protein>
    <recommendedName>
        <fullName evidence="1">Mycothiol-dependent maleylpyruvate isomerase metal-binding domain-containing protein</fullName>
    </recommendedName>
</protein>
<dbReference type="RefSeq" id="WP_184786394.1">
    <property type="nucleotide sequence ID" value="NZ_BONT01000015.1"/>
</dbReference>
<comment type="caution">
    <text evidence="2">The sequence shown here is derived from an EMBL/GenBank/DDBJ whole genome shotgun (WGS) entry which is preliminary data.</text>
</comment>
<feature type="domain" description="Mycothiol-dependent maleylpyruvate isomerase metal-binding" evidence="1">
    <location>
        <begin position="12"/>
        <end position="161"/>
    </location>
</feature>
<dbReference type="Gene3D" id="1.20.120.450">
    <property type="entry name" value="dinb family like domain"/>
    <property type="match status" value="1"/>
</dbReference>
<keyword evidence="3" id="KW-1185">Reference proteome</keyword>
<dbReference type="Proteomes" id="UP000548476">
    <property type="component" value="Unassembled WGS sequence"/>
</dbReference>
<dbReference type="GO" id="GO:0046872">
    <property type="term" value="F:metal ion binding"/>
    <property type="evidence" value="ECO:0007669"/>
    <property type="project" value="InterPro"/>
</dbReference>